<comment type="subcellular location">
    <subcellularLocation>
        <location evidence="1">Membrane</location>
        <topology evidence="1">Multi-pass membrane protein</topology>
    </subcellularLocation>
</comment>
<dbReference type="PANTHER" id="PTHR13285">
    <property type="entry name" value="ACYLTRANSFERASE"/>
    <property type="match status" value="1"/>
</dbReference>
<feature type="transmembrane region" description="Helical" evidence="6">
    <location>
        <begin position="162"/>
        <end position="182"/>
    </location>
</feature>
<evidence type="ECO:0008006" key="9">
    <source>
        <dbReference type="Google" id="ProtNLM"/>
    </source>
</evidence>
<dbReference type="Pfam" id="PF03062">
    <property type="entry name" value="MBOAT"/>
    <property type="match status" value="1"/>
</dbReference>
<keyword evidence="4 6" id="KW-0472">Membrane</keyword>
<evidence type="ECO:0000256" key="5">
    <source>
        <dbReference type="SAM" id="MobiDB-lite"/>
    </source>
</evidence>
<feature type="region of interest" description="Disordered" evidence="5">
    <location>
        <begin position="191"/>
        <end position="210"/>
    </location>
</feature>
<evidence type="ECO:0000256" key="4">
    <source>
        <dbReference type="ARBA" id="ARBA00023136"/>
    </source>
</evidence>
<feature type="transmembrane region" description="Helical" evidence="6">
    <location>
        <begin position="532"/>
        <end position="549"/>
    </location>
</feature>
<dbReference type="InterPro" id="IPR051085">
    <property type="entry name" value="MB_O-acyltransferase"/>
</dbReference>
<reference evidence="7 8" key="1">
    <citation type="submission" date="2021-02" db="EMBL/GenBank/DDBJ databases">
        <title>Porcisia hertigi Genome sequencing and assembly.</title>
        <authorList>
            <person name="Almutairi H."/>
            <person name="Gatherer D."/>
        </authorList>
    </citation>
    <scope>NUCLEOTIDE SEQUENCE [LARGE SCALE GENOMIC DNA]</scope>
    <source>
        <strain evidence="7 8">C119</strain>
    </source>
</reference>
<dbReference type="AlphaFoldDB" id="A0A836LCL0"/>
<evidence type="ECO:0000313" key="7">
    <source>
        <dbReference type="EMBL" id="KAG5507094.1"/>
    </source>
</evidence>
<keyword evidence="3 6" id="KW-1133">Transmembrane helix</keyword>
<dbReference type="Proteomes" id="UP000674318">
    <property type="component" value="Unassembled WGS sequence"/>
</dbReference>
<feature type="transmembrane region" description="Helical" evidence="6">
    <location>
        <begin position="263"/>
        <end position="288"/>
    </location>
</feature>
<dbReference type="RefSeq" id="XP_067757820.1">
    <property type="nucleotide sequence ID" value="XM_067901794.1"/>
</dbReference>
<feature type="transmembrane region" description="Helical" evidence="6">
    <location>
        <begin position="106"/>
        <end position="127"/>
    </location>
</feature>
<dbReference type="GeneID" id="94291871"/>
<feature type="transmembrane region" description="Helical" evidence="6">
    <location>
        <begin position="452"/>
        <end position="477"/>
    </location>
</feature>
<dbReference type="InterPro" id="IPR004299">
    <property type="entry name" value="MBOAT_fam"/>
</dbReference>
<feature type="transmembrane region" description="Helical" evidence="6">
    <location>
        <begin position="765"/>
        <end position="786"/>
    </location>
</feature>
<feature type="transmembrane region" description="Helical" evidence="6">
    <location>
        <begin position="489"/>
        <end position="512"/>
    </location>
</feature>
<feature type="region of interest" description="Disordered" evidence="5">
    <location>
        <begin position="53"/>
        <end position="72"/>
    </location>
</feature>
<dbReference type="EMBL" id="JAFJZO010000019">
    <property type="protein sequence ID" value="KAG5507094.1"/>
    <property type="molecule type" value="Genomic_DNA"/>
</dbReference>
<dbReference type="GO" id="GO:0005783">
    <property type="term" value="C:endoplasmic reticulum"/>
    <property type="evidence" value="ECO:0007669"/>
    <property type="project" value="TreeGrafter"/>
</dbReference>
<dbReference type="GO" id="GO:0016746">
    <property type="term" value="F:acyltransferase activity"/>
    <property type="evidence" value="ECO:0007669"/>
    <property type="project" value="TreeGrafter"/>
</dbReference>
<comment type="caution">
    <text evidence="7">The sequence shown here is derived from an EMBL/GenBank/DDBJ whole genome shotgun (WGS) entry which is preliminary data.</text>
</comment>
<name>A0A836LCL0_9TRYP</name>
<evidence type="ECO:0000256" key="2">
    <source>
        <dbReference type="ARBA" id="ARBA00022692"/>
    </source>
</evidence>
<keyword evidence="8" id="KW-1185">Reference proteome</keyword>
<feature type="transmembrane region" description="Helical" evidence="6">
    <location>
        <begin position="308"/>
        <end position="327"/>
    </location>
</feature>
<dbReference type="OrthoDB" id="261651at2759"/>
<feature type="transmembrane region" description="Helical" evidence="6">
    <location>
        <begin position="604"/>
        <end position="621"/>
    </location>
</feature>
<accession>A0A836LCL0</accession>
<dbReference type="KEGG" id="phet:94291871"/>
<sequence>MSNHPLSPSPRVFSPSLTEYLKPIKTHSTTAKDDTTSSKNDTEVLVCVQTVPNASHTEAPPSPPPPVTESTTSRRFRLRFLSPTTEVDVRAADYSTAYPRVCSVEYLIAAITCFTILLYGFTVLRAFCSDHFHVYEEDLSVANPFLETLGSKGYDDVVDNQWTGFIAHYLHFAIMALVLGAFSRLCRERPPSSLAAPPPPPPLSSNNSAPSQFTEERESLEVLNGHTQAWVPPSGLRHLGSLTHAREYASASWRSCTAFPRQVWVLPLFYAMAGTVFLAVAHGPYFLLPMLIITANYLVFSRLQRLCPYWLFMAIMWTTHVTLLYIIDVYGGFEQMYWVQYCFTTASNEQAADSAGHNRKPLWHVYMLWWVAYRMTMLRLIAFNYDLWESTHAASHARERATVKHDTICVECAQLHQQNAASPASLPAEASRCYKYRTEYARDAADYNFVNYIAYVLFPPLYLAGPMSSFNAFVSYMRVPSTSMPLRKMVGYLFSILSTYLTTLFVLHSVHIPALAKHSYLIAEMTFIEQSHYFFFSLAYLWLKFNFFWKSSRLFAMLSGIEAPEDMRRCFNSAYTVREFWRDWHASFNLWVVRYMYIPMGGRSRVALSVLPIFLFIAVWHDPALHLIKWALCIAVMFVVELVVSELFGRLVAAFRREMAAAAVATPGMTGDTVTDSNEGTDFAPPRNLIGRLAKLVVRSLSPLKRAWAYRALRILGGIGSISGLIFANLVGFSMQNEHSSMEKVGTTQKSLDADTAFVRTLRQVTLPFLLGYFFFLYCTLSIGILTRDMEANELRSLKKLYKLT</sequence>
<evidence type="ECO:0000256" key="3">
    <source>
        <dbReference type="ARBA" id="ARBA00022989"/>
    </source>
</evidence>
<gene>
    <name evidence="7" type="ORF">JKF63_05840</name>
</gene>
<dbReference type="PANTHER" id="PTHR13285:SF18">
    <property type="entry name" value="PROTEIN-CYSTEINE N-PALMITOYLTRANSFERASE RASP"/>
    <property type="match status" value="1"/>
</dbReference>
<dbReference type="GO" id="GO:0016020">
    <property type="term" value="C:membrane"/>
    <property type="evidence" value="ECO:0007669"/>
    <property type="project" value="UniProtKB-SubCell"/>
</dbReference>
<evidence type="ECO:0000256" key="6">
    <source>
        <dbReference type="SAM" id="Phobius"/>
    </source>
</evidence>
<proteinExistence type="predicted"/>
<organism evidence="7 8">
    <name type="scientific">Porcisia hertigi</name>
    <dbReference type="NCBI Taxonomy" id="2761500"/>
    <lineage>
        <taxon>Eukaryota</taxon>
        <taxon>Discoba</taxon>
        <taxon>Euglenozoa</taxon>
        <taxon>Kinetoplastea</taxon>
        <taxon>Metakinetoplastina</taxon>
        <taxon>Trypanosomatida</taxon>
        <taxon>Trypanosomatidae</taxon>
        <taxon>Leishmaniinae</taxon>
        <taxon>Porcisia</taxon>
    </lineage>
</organism>
<evidence type="ECO:0000313" key="8">
    <source>
        <dbReference type="Proteomes" id="UP000674318"/>
    </source>
</evidence>
<evidence type="ECO:0000256" key="1">
    <source>
        <dbReference type="ARBA" id="ARBA00004141"/>
    </source>
</evidence>
<keyword evidence="2 6" id="KW-0812">Transmembrane</keyword>
<feature type="transmembrane region" description="Helical" evidence="6">
    <location>
        <begin position="627"/>
        <end position="649"/>
    </location>
</feature>
<feature type="transmembrane region" description="Helical" evidence="6">
    <location>
        <begin position="715"/>
        <end position="735"/>
    </location>
</feature>
<protein>
    <recommendedName>
        <fullName evidence="9">Glycerol uptake protein</fullName>
    </recommendedName>
</protein>